<evidence type="ECO:0000313" key="1">
    <source>
        <dbReference type="EMBL" id="KAJ8112956.1"/>
    </source>
</evidence>
<proteinExistence type="predicted"/>
<sequence length="881" mass="99558">MGEIAICGTLVAAGKKRRRRCSLTSLDDSQAAIFDCVSREGFCMSCPELEYVSPEVVEFSRLLPSERHNSVMGILCTPEEPAFSVGSHGARLVAVMTHWNPRISQPRETGCVTCEDPAFASRRQMTTFICITDDIFVLSGVYCTFRSLMARGSGLGAFVSHDNSFQPRPGQTLSNNSALYEQRGEKEYNHGSRDEDVINPKEQRLASESGHGPADRRTVTGYMPIEDYGLIGNLRTCAMVASDGGLDYMCWPNFDSPSVFCRILDKDKGGHFTINPKHDDLCTTKQQYLPASNVLQTRYLKEEGVMNVVDFLPRPNNKGMDAQYHAQVLASKHTGDVPERTDLRKWLVRRVECMRGEVDVNVEVCPAFNYAQDKHTTEISNYGDGGEHGQRVVFKSKDLSLQLNTTIDCGEDDVACPRISFIRTSGSELGNSVTTSFRLSEGQAVSFILRDADDNNPDHIDTDLVDRVQMDTVKFWNRWIGGSKYNGRWDEVVTRSLFLLKMLIFEPTGAIVAAPTFSLPEDFGGSRNWDYRFSWVRDSSFTIYIFLRMGFSYEAEAYSSFMFQRIDEAKESEVGSLPIMFTIKGETSIPEIELDHLEGYRGSQPVRIGNGAAFHIQLDVYGELMDGIYLLNRFGKPITYDQWLRIREIADNVCGIWKEPDMSIWEVRGQKQNFVYSKIMMWVAIDRALRLADKRSFPCPHRQEWYKVRDEICEEVMDKGYNKELDCFIQSYEANDVLDSAVLIAPLVFFIAPTDPRFLKTLDRILKAPEKGGLTSTGLVYRYNTVKSDDGVGGREGAFSMCTFWLVEALTRAGAYDDKYLRQAVNIFENMLSFGNHLHMFSEEIARSGEQLGNTPQAFSHLALISAAFNLDKTLATRRMR</sequence>
<gene>
    <name evidence="1" type="ORF">OPT61_g4796</name>
</gene>
<evidence type="ECO:0000313" key="2">
    <source>
        <dbReference type="Proteomes" id="UP001153331"/>
    </source>
</evidence>
<keyword evidence="2" id="KW-1185">Reference proteome</keyword>
<reference evidence="1" key="1">
    <citation type="submission" date="2022-11" db="EMBL/GenBank/DDBJ databases">
        <title>Genome Sequence of Boeremia exigua.</title>
        <authorList>
            <person name="Buettner E."/>
        </authorList>
    </citation>
    <scope>NUCLEOTIDE SEQUENCE</scope>
    <source>
        <strain evidence="1">CU02</strain>
    </source>
</reference>
<accession>A0ACC2ICT6</accession>
<comment type="caution">
    <text evidence="1">The sequence shown here is derived from an EMBL/GenBank/DDBJ whole genome shotgun (WGS) entry which is preliminary data.</text>
</comment>
<protein>
    <submittedName>
        <fullName evidence="1">Uncharacterized protein</fullName>
    </submittedName>
</protein>
<name>A0ACC2ICT6_9PLEO</name>
<organism evidence="1 2">
    <name type="scientific">Boeremia exigua</name>
    <dbReference type="NCBI Taxonomy" id="749465"/>
    <lineage>
        <taxon>Eukaryota</taxon>
        <taxon>Fungi</taxon>
        <taxon>Dikarya</taxon>
        <taxon>Ascomycota</taxon>
        <taxon>Pezizomycotina</taxon>
        <taxon>Dothideomycetes</taxon>
        <taxon>Pleosporomycetidae</taxon>
        <taxon>Pleosporales</taxon>
        <taxon>Pleosporineae</taxon>
        <taxon>Didymellaceae</taxon>
        <taxon>Boeremia</taxon>
    </lineage>
</organism>
<dbReference type="Proteomes" id="UP001153331">
    <property type="component" value="Unassembled WGS sequence"/>
</dbReference>
<dbReference type="EMBL" id="JAPHNI010000285">
    <property type="protein sequence ID" value="KAJ8112956.1"/>
    <property type="molecule type" value="Genomic_DNA"/>
</dbReference>